<dbReference type="EMBL" id="MAYW01000010">
    <property type="protein sequence ID" value="ODS34268.1"/>
    <property type="molecule type" value="Genomic_DNA"/>
</dbReference>
<comment type="caution">
    <text evidence="1">The sequence shown here is derived from an EMBL/GenBank/DDBJ whole genome shotgun (WGS) entry which is preliminary data.</text>
</comment>
<accession>A0A1E3XF93</accession>
<dbReference type="AlphaFoldDB" id="A0A1E3XF93"/>
<reference evidence="1 2" key="1">
    <citation type="submission" date="2016-07" db="EMBL/GenBank/DDBJ databases">
        <title>Draft genome of Scalindua rubra, obtained from a brine-seawater interface in the Red Sea, sheds light on salt adaptation in anammox bacteria.</title>
        <authorList>
            <person name="Speth D.R."/>
            <person name="Lagkouvardos I."/>
            <person name="Wang Y."/>
            <person name="Qian P.-Y."/>
            <person name="Dutilh B.E."/>
            <person name="Jetten M.S."/>
        </authorList>
    </citation>
    <scope>NUCLEOTIDE SEQUENCE [LARGE SCALE GENOMIC DNA]</scope>
    <source>
        <strain evidence="1">BSI-1</strain>
    </source>
</reference>
<evidence type="ECO:0000313" key="2">
    <source>
        <dbReference type="Proteomes" id="UP000094056"/>
    </source>
</evidence>
<sequence length="62" mass="7375">MNNYVAITQNILIDNTKVGCDLYLKNYVNGSPRYVLFCHGDELFSSERRKELKELFKEFIHF</sequence>
<organism evidence="1 2">
    <name type="scientific">Candidatus Scalindua rubra</name>
    <dbReference type="NCBI Taxonomy" id="1872076"/>
    <lineage>
        <taxon>Bacteria</taxon>
        <taxon>Pseudomonadati</taxon>
        <taxon>Planctomycetota</taxon>
        <taxon>Candidatus Brocadiia</taxon>
        <taxon>Candidatus Brocadiales</taxon>
        <taxon>Candidatus Scalinduaceae</taxon>
        <taxon>Candidatus Scalindua</taxon>
    </lineage>
</organism>
<dbReference type="Proteomes" id="UP000094056">
    <property type="component" value="Unassembled WGS sequence"/>
</dbReference>
<evidence type="ECO:0000313" key="1">
    <source>
        <dbReference type="EMBL" id="ODS34268.1"/>
    </source>
</evidence>
<protein>
    <submittedName>
        <fullName evidence="1">Uncharacterized protein</fullName>
    </submittedName>
</protein>
<proteinExistence type="predicted"/>
<name>A0A1E3XF93_9BACT</name>
<gene>
    <name evidence="1" type="ORF">SCARUB_00642</name>
</gene>